<dbReference type="Proteomes" id="UP000310108">
    <property type="component" value="Unassembled WGS sequence"/>
</dbReference>
<proteinExistence type="predicted"/>
<dbReference type="AlphaFoldDB" id="A0A4U6X5Z9"/>
<evidence type="ECO:0008006" key="3">
    <source>
        <dbReference type="Google" id="ProtNLM"/>
    </source>
</evidence>
<dbReference type="OrthoDB" id="4834318at2759"/>
<organism evidence="1 2">
    <name type="scientific">Colletotrichum tanaceti</name>
    <dbReference type="NCBI Taxonomy" id="1306861"/>
    <lineage>
        <taxon>Eukaryota</taxon>
        <taxon>Fungi</taxon>
        <taxon>Dikarya</taxon>
        <taxon>Ascomycota</taxon>
        <taxon>Pezizomycotina</taxon>
        <taxon>Sordariomycetes</taxon>
        <taxon>Hypocreomycetidae</taxon>
        <taxon>Glomerellales</taxon>
        <taxon>Glomerellaceae</taxon>
        <taxon>Colletotrichum</taxon>
        <taxon>Colletotrichum destructivum species complex</taxon>
    </lineage>
</organism>
<keyword evidence="2" id="KW-1185">Reference proteome</keyword>
<evidence type="ECO:0000313" key="2">
    <source>
        <dbReference type="Proteomes" id="UP000310108"/>
    </source>
</evidence>
<dbReference type="EMBL" id="PJEX01000354">
    <property type="protein sequence ID" value="TKW50872.1"/>
    <property type="molecule type" value="Genomic_DNA"/>
</dbReference>
<dbReference type="STRING" id="1306861.A0A4U6X5Z9"/>
<name>A0A4U6X5Z9_9PEZI</name>
<evidence type="ECO:0000313" key="1">
    <source>
        <dbReference type="EMBL" id="TKW50872.1"/>
    </source>
</evidence>
<gene>
    <name evidence="1" type="ORF">CTA1_3686</name>
</gene>
<comment type="caution">
    <text evidence="1">The sequence shown here is derived from an EMBL/GenBank/DDBJ whole genome shotgun (WGS) entry which is preliminary data.</text>
</comment>
<sequence>MAPNLEGIPQEIIEQICLELRTADHPSLLSLSGVSRRLRNIAITAIFEKVQFAGTQDGRIRGRPARQDNRPGLLRILMENPDIASRVKEIANTTRGHLVLSDEEFQTVARAARRLGVPVPRDLHEFLLDPRNHPGRGTGCHDVDEGLVQNFMTDIIVAHTPNLRRLKYRVSPCDPREPFKTLSRVTKAPGRAPLLSKLVDCQLHSGGVANLAQPLADAAPNLDSLWLVNPRGLGAPLQLHGVRVLTLTGANFTATEIGELLGGFPGLKKFRYESARRFRSSIERRDLCSPQDVADALGPAVKRRLLELTLRFGAWQQQQPRYPGPGLGPGPGPSTPRLLTSAREFEALEHLDLDGGCVWDERGDYSKHDPGTADLLAKLPPGRLRKLTLLDLSRGPFNEDLGVFAGRSEQVCPDLKVIRYGLAYWGKVDVKWMEDITTKSQKHGVTIEDTTATSDG</sequence>
<accession>A0A4U6X5Z9</accession>
<reference evidence="1 2" key="1">
    <citation type="journal article" date="2019" name="PLoS ONE">
        <title>Comparative genome analysis indicates high evolutionary potential of pathogenicity genes in Colletotrichum tanaceti.</title>
        <authorList>
            <person name="Lelwala R.V."/>
            <person name="Korhonen P.K."/>
            <person name="Young N.D."/>
            <person name="Scott J.B."/>
            <person name="Ades P.A."/>
            <person name="Gasser R.B."/>
            <person name="Taylor P.W.J."/>
        </authorList>
    </citation>
    <scope>NUCLEOTIDE SEQUENCE [LARGE SCALE GENOMIC DNA]</scope>
    <source>
        <strain evidence="1">BRIP57314</strain>
    </source>
</reference>
<protein>
    <recommendedName>
        <fullName evidence="3">F-box domain-containing protein</fullName>
    </recommendedName>
</protein>